<dbReference type="Proteomes" id="UP000193240">
    <property type="component" value="Unassembled WGS sequence"/>
</dbReference>
<protein>
    <submittedName>
        <fullName evidence="2">Uncharacterized protein</fullName>
    </submittedName>
</protein>
<evidence type="ECO:0000256" key="1">
    <source>
        <dbReference type="SAM" id="MobiDB-lite"/>
    </source>
</evidence>
<evidence type="ECO:0000313" key="3">
    <source>
        <dbReference type="Proteomes" id="UP000193240"/>
    </source>
</evidence>
<dbReference type="STRING" id="105696.A0A1Y2MDI5"/>
<accession>A0A1Y2MDI5</accession>
<sequence length="73" mass="7257">MPRNGGDSQNGPIEGQPIVHGNAGDASKVPEHTKNNVAPAPELEKGGAIEGMNASGGGNKADQAEPSVAGQKN</sequence>
<dbReference type="AlphaFoldDB" id="A0A1Y2MDI5"/>
<proteinExistence type="predicted"/>
<gene>
    <name evidence="2" type="ORF">B5807_00667</name>
</gene>
<name>A0A1Y2MDI5_EPING</name>
<reference evidence="2 3" key="1">
    <citation type="journal article" date="2017" name="Genome Announc.">
        <title>Genome sequence of the saprophytic ascomycete Epicoccum nigrum ICMP 19927 strain isolated from New Zealand.</title>
        <authorList>
            <person name="Fokin M."/>
            <person name="Fleetwood D."/>
            <person name="Weir B.S."/>
            <person name="Villas-Boas S.G."/>
        </authorList>
    </citation>
    <scope>NUCLEOTIDE SEQUENCE [LARGE SCALE GENOMIC DNA]</scope>
    <source>
        <strain evidence="2 3">ICMP 19927</strain>
    </source>
</reference>
<keyword evidence="3" id="KW-1185">Reference proteome</keyword>
<feature type="compositionally biased region" description="Polar residues" evidence="1">
    <location>
        <begin position="1"/>
        <end position="11"/>
    </location>
</feature>
<dbReference type="InParanoid" id="A0A1Y2MDI5"/>
<dbReference type="EMBL" id="KZ107838">
    <property type="protein sequence ID" value="OSS54195.1"/>
    <property type="molecule type" value="Genomic_DNA"/>
</dbReference>
<organism evidence="2 3">
    <name type="scientific">Epicoccum nigrum</name>
    <name type="common">Soil fungus</name>
    <name type="synonym">Epicoccum purpurascens</name>
    <dbReference type="NCBI Taxonomy" id="105696"/>
    <lineage>
        <taxon>Eukaryota</taxon>
        <taxon>Fungi</taxon>
        <taxon>Dikarya</taxon>
        <taxon>Ascomycota</taxon>
        <taxon>Pezizomycotina</taxon>
        <taxon>Dothideomycetes</taxon>
        <taxon>Pleosporomycetidae</taxon>
        <taxon>Pleosporales</taxon>
        <taxon>Pleosporineae</taxon>
        <taxon>Didymellaceae</taxon>
        <taxon>Epicoccum</taxon>
    </lineage>
</organism>
<evidence type="ECO:0000313" key="2">
    <source>
        <dbReference type="EMBL" id="OSS54195.1"/>
    </source>
</evidence>
<feature type="region of interest" description="Disordered" evidence="1">
    <location>
        <begin position="1"/>
        <end position="73"/>
    </location>
</feature>